<dbReference type="Pfam" id="PF07724">
    <property type="entry name" value="AAA_2"/>
    <property type="match status" value="1"/>
</dbReference>
<evidence type="ECO:0000256" key="2">
    <source>
        <dbReference type="ARBA" id="ARBA00022840"/>
    </source>
</evidence>
<evidence type="ECO:0000256" key="3">
    <source>
        <dbReference type="ARBA" id="ARBA00023186"/>
    </source>
</evidence>
<dbReference type="Pfam" id="PF10431">
    <property type="entry name" value="ClpB_D2-small"/>
    <property type="match status" value="1"/>
</dbReference>
<evidence type="ECO:0000256" key="1">
    <source>
        <dbReference type="ARBA" id="ARBA00022741"/>
    </source>
</evidence>
<dbReference type="GO" id="GO:0005737">
    <property type="term" value="C:cytoplasm"/>
    <property type="evidence" value="ECO:0007669"/>
    <property type="project" value="TreeGrafter"/>
</dbReference>
<dbReference type="GO" id="GO:0016887">
    <property type="term" value="F:ATP hydrolysis activity"/>
    <property type="evidence" value="ECO:0007669"/>
    <property type="project" value="InterPro"/>
</dbReference>
<dbReference type="SUPFAM" id="SSF52540">
    <property type="entry name" value="P-loop containing nucleoside triphosphate hydrolases"/>
    <property type="match status" value="1"/>
</dbReference>
<keyword evidence="8" id="KW-1185">Reference proteome</keyword>
<dbReference type="InterPro" id="IPR027417">
    <property type="entry name" value="P-loop_NTPase"/>
</dbReference>
<evidence type="ECO:0000313" key="8">
    <source>
        <dbReference type="Proteomes" id="UP000326852"/>
    </source>
</evidence>
<evidence type="ECO:0000313" key="7">
    <source>
        <dbReference type="EMBL" id="KAD3515458.1"/>
    </source>
</evidence>
<dbReference type="PRINTS" id="PR00300">
    <property type="entry name" value="CLPPROTEASEA"/>
</dbReference>
<feature type="domain" description="AAA+ ATPase" evidence="5">
    <location>
        <begin position="66"/>
        <end position="212"/>
    </location>
</feature>
<dbReference type="InterPro" id="IPR003959">
    <property type="entry name" value="ATPase_AAA_core"/>
</dbReference>
<dbReference type="PANTHER" id="PTHR11638">
    <property type="entry name" value="ATP-DEPENDENT CLP PROTEASE"/>
    <property type="match status" value="1"/>
</dbReference>
<comment type="caution">
    <text evidence="7">The sequence shown here is derived from an EMBL/GenBank/DDBJ whole genome shotgun (WGS) entry which is preliminary data.</text>
</comment>
<keyword evidence="2" id="KW-0067">ATP-binding</keyword>
<organism evidence="7 8">
    <name type="scientific">Arthrobacter yangruifuii</name>
    <dbReference type="NCBI Taxonomy" id="2606616"/>
    <lineage>
        <taxon>Bacteria</taxon>
        <taxon>Bacillati</taxon>
        <taxon>Actinomycetota</taxon>
        <taxon>Actinomycetes</taxon>
        <taxon>Micrococcales</taxon>
        <taxon>Micrococcaceae</taxon>
        <taxon>Arthrobacter</taxon>
    </lineage>
</organism>
<evidence type="ECO:0000259" key="5">
    <source>
        <dbReference type="SMART" id="SM00382"/>
    </source>
</evidence>
<dbReference type="AlphaFoldDB" id="A0A5N6MHW6"/>
<dbReference type="InterPro" id="IPR019489">
    <property type="entry name" value="Clp_ATPase_C"/>
</dbReference>
<dbReference type="InterPro" id="IPR001270">
    <property type="entry name" value="ClpA/B"/>
</dbReference>
<dbReference type="InterPro" id="IPR050130">
    <property type="entry name" value="ClpA_ClpB"/>
</dbReference>
<keyword evidence="3" id="KW-0143">Chaperone</keyword>
<evidence type="ECO:0000259" key="6">
    <source>
        <dbReference type="SMART" id="SM01086"/>
    </source>
</evidence>
<dbReference type="EMBL" id="VTFX01000005">
    <property type="protein sequence ID" value="KAD3515458.1"/>
    <property type="molecule type" value="Genomic_DNA"/>
</dbReference>
<feature type="domain" description="Clp ATPase C-terminal" evidence="6">
    <location>
        <begin position="263"/>
        <end position="354"/>
    </location>
</feature>
<proteinExistence type="predicted"/>
<name>A0A5N6MHW6_9MICC</name>
<dbReference type="SMART" id="SM01086">
    <property type="entry name" value="ClpB_D2-small"/>
    <property type="match status" value="1"/>
</dbReference>
<sequence length="359" mass="38634">MLQEDGSRPIDPSGPPESLPAVDDGADLDTIRRRLRHRIMGQNQAIEAVVRSVAIGRAGLNDRDRPLANVLLLGPTGVGKTELVRQVAGILRSDPDDLSRIDMSSLSQEHYMASLTGAPPGYAGAKESFSLFDRSKIAGDPYTPGIALFDEVEKAHRSVHRAMLHVLDNGLLKLANGQETINFRNSYVFMTSNLGSAELLARSRSRVRGILDKTARGIGVSESTVYRRVSLANEGMVVRKALEGFFEPEFINRIDEIVVFNSLTGRDAVGVVRLEISDLARRCALRGIDLAVDPAVAAFIAGQGFDQTYGARSIKRLVRDQLATPVARAALGLRGATGESVQLLAEVGDGAVAVIPVES</sequence>
<reference evidence="7 8" key="1">
    <citation type="submission" date="2019-08" db="EMBL/GenBank/DDBJ databases">
        <title>Arthrobacter sp. nov., isolated from plateau pika and Tibetan wild ass.</title>
        <authorList>
            <person name="Ge Y."/>
        </authorList>
    </citation>
    <scope>NUCLEOTIDE SEQUENCE [LARGE SCALE GENOMIC DNA]</scope>
    <source>
        <strain evidence="7 8">785</strain>
    </source>
</reference>
<dbReference type="GO" id="GO:0034605">
    <property type="term" value="P:cellular response to heat"/>
    <property type="evidence" value="ECO:0007669"/>
    <property type="project" value="TreeGrafter"/>
</dbReference>
<protein>
    <submittedName>
        <fullName evidence="7">AAA domain-containing protein</fullName>
    </submittedName>
</protein>
<dbReference type="InterPro" id="IPR003593">
    <property type="entry name" value="AAA+_ATPase"/>
</dbReference>
<dbReference type="Gene3D" id="1.10.8.60">
    <property type="match status" value="1"/>
</dbReference>
<dbReference type="Proteomes" id="UP000326852">
    <property type="component" value="Unassembled WGS sequence"/>
</dbReference>
<gene>
    <name evidence="7" type="ORF">GD627_11025</name>
</gene>
<keyword evidence="1" id="KW-0547">Nucleotide-binding</keyword>
<feature type="region of interest" description="Disordered" evidence="4">
    <location>
        <begin position="1"/>
        <end position="26"/>
    </location>
</feature>
<evidence type="ECO:0000256" key="4">
    <source>
        <dbReference type="SAM" id="MobiDB-lite"/>
    </source>
</evidence>
<dbReference type="Gene3D" id="3.40.50.300">
    <property type="entry name" value="P-loop containing nucleotide triphosphate hydrolases"/>
    <property type="match status" value="1"/>
</dbReference>
<dbReference type="GO" id="GO:0005524">
    <property type="term" value="F:ATP binding"/>
    <property type="evidence" value="ECO:0007669"/>
    <property type="project" value="UniProtKB-KW"/>
</dbReference>
<dbReference type="PANTHER" id="PTHR11638:SF18">
    <property type="entry name" value="HEAT SHOCK PROTEIN 104"/>
    <property type="match status" value="1"/>
</dbReference>
<dbReference type="CDD" id="cd19499">
    <property type="entry name" value="RecA-like_ClpB_Hsp104-like"/>
    <property type="match status" value="1"/>
</dbReference>
<dbReference type="SMART" id="SM00382">
    <property type="entry name" value="AAA"/>
    <property type="match status" value="1"/>
</dbReference>
<accession>A0A5N6MHW6</accession>